<feature type="compositionally biased region" description="Polar residues" evidence="1">
    <location>
        <begin position="285"/>
        <end position="300"/>
    </location>
</feature>
<organism evidence="3 4">
    <name type="scientific">Zophobas morio</name>
    <dbReference type="NCBI Taxonomy" id="2755281"/>
    <lineage>
        <taxon>Eukaryota</taxon>
        <taxon>Metazoa</taxon>
        <taxon>Ecdysozoa</taxon>
        <taxon>Arthropoda</taxon>
        <taxon>Hexapoda</taxon>
        <taxon>Insecta</taxon>
        <taxon>Pterygota</taxon>
        <taxon>Neoptera</taxon>
        <taxon>Endopterygota</taxon>
        <taxon>Coleoptera</taxon>
        <taxon>Polyphaga</taxon>
        <taxon>Cucujiformia</taxon>
        <taxon>Tenebrionidae</taxon>
        <taxon>Zophobas</taxon>
    </lineage>
</organism>
<protein>
    <submittedName>
        <fullName evidence="3">Uncharacterized protein</fullName>
    </submittedName>
</protein>
<name>A0AA38ICX4_9CUCU</name>
<sequence length="385" mass="43226">MLILYPIFFILPAMASARADCSKEAYGECIQIADPLVKQPHLIFPDNMDDIDLVCRTWNKFVDCLKYYTDNCFTEQQRRQFNKAVENPIESVHQMCMQPSYQKEYLQYAPCIKSTITEPIHCGSHYNLLVDQVQQGEIISKSTLCCSHDRFKQCVLKETRRLCDRGVPDGPALRFASHLIDKALKFLQDQCYNYIPNSGDCTSLTTESQAFSDPLTISTSSSEVYPWSTIQQDMAPKEILPSRVTPPRMPTTSSWLPSSTLSVQNSETSPTQMLGSRTRPASFGRASTWSETPSSPIAGNTVQMYPEMSTTPSTRPSWATMSSWTPQRHTEADKSTTWYPAAGSQLSNEVEEPNQQGLTKPRNEGIRIGHVLGLTVMAVIMTSLC</sequence>
<dbReference type="PANTHER" id="PTHR33964">
    <property type="entry name" value="RE45066P-RELATED"/>
    <property type="match status" value="1"/>
</dbReference>
<evidence type="ECO:0000256" key="2">
    <source>
        <dbReference type="SAM" id="SignalP"/>
    </source>
</evidence>
<proteinExistence type="predicted"/>
<keyword evidence="2" id="KW-0732">Signal</keyword>
<gene>
    <name evidence="3" type="ORF">Zmor_018734</name>
</gene>
<feature type="region of interest" description="Disordered" evidence="1">
    <location>
        <begin position="247"/>
        <end position="300"/>
    </location>
</feature>
<evidence type="ECO:0000256" key="1">
    <source>
        <dbReference type="SAM" id="MobiDB-lite"/>
    </source>
</evidence>
<dbReference type="Proteomes" id="UP001168821">
    <property type="component" value="Unassembled WGS sequence"/>
</dbReference>
<keyword evidence="4" id="KW-1185">Reference proteome</keyword>
<feature type="compositionally biased region" description="Polar residues" evidence="1">
    <location>
        <begin position="263"/>
        <end position="275"/>
    </location>
</feature>
<dbReference type="AlphaFoldDB" id="A0AA38ICX4"/>
<evidence type="ECO:0000313" key="4">
    <source>
        <dbReference type="Proteomes" id="UP001168821"/>
    </source>
</evidence>
<feature type="chain" id="PRO_5041247383" evidence="2">
    <location>
        <begin position="18"/>
        <end position="385"/>
    </location>
</feature>
<feature type="compositionally biased region" description="Low complexity" evidence="1">
    <location>
        <begin position="250"/>
        <end position="262"/>
    </location>
</feature>
<comment type="caution">
    <text evidence="3">The sequence shown here is derived from an EMBL/GenBank/DDBJ whole genome shotgun (WGS) entry which is preliminary data.</text>
</comment>
<reference evidence="3" key="1">
    <citation type="journal article" date="2023" name="G3 (Bethesda)">
        <title>Whole genome assemblies of Zophobas morio and Tenebrio molitor.</title>
        <authorList>
            <person name="Kaur S."/>
            <person name="Stinson S.A."/>
            <person name="diCenzo G.C."/>
        </authorList>
    </citation>
    <scope>NUCLEOTIDE SEQUENCE</scope>
    <source>
        <strain evidence="3">QUZm001</strain>
    </source>
</reference>
<accession>A0AA38ICX4</accession>
<feature type="signal peptide" evidence="2">
    <location>
        <begin position="1"/>
        <end position="17"/>
    </location>
</feature>
<evidence type="ECO:0000313" key="3">
    <source>
        <dbReference type="EMBL" id="KAJ3652801.1"/>
    </source>
</evidence>
<dbReference type="PANTHER" id="PTHR33964:SF9">
    <property type="match status" value="1"/>
</dbReference>
<dbReference type="EMBL" id="JALNTZ010000005">
    <property type="protein sequence ID" value="KAJ3652801.1"/>
    <property type="molecule type" value="Genomic_DNA"/>
</dbReference>